<name>A0A1X7DI22_9BACT</name>
<comment type="catalytic activity">
    <reaction evidence="1">
        <text>ATP + protein L-histidine = ADP + protein N-phospho-L-histidine.</text>
        <dbReference type="EC" id="2.7.13.3"/>
    </reaction>
</comment>
<evidence type="ECO:0000256" key="5">
    <source>
        <dbReference type="SAM" id="Phobius"/>
    </source>
</evidence>
<dbReference type="SUPFAM" id="SSF52172">
    <property type="entry name" value="CheY-like"/>
    <property type="match status" value="1"/>
</dbReference>
<dbReference type="PANTHER" id="PTHR43719">
    <property type="entry name" value="TWO-COMPONENT HISTIDINE KINASE"/>
    <property type="match status" value="1"/>
</dbReference>
<gene>
    <name evidence="9" type="ORF">SAMN06295933_1911</name>
</gene>
<dbReference type="InterPro" id="IPR000700">
    <property type="entry name" value="PAS-assoc_C"/>
</dbReference>
<dbReference type="EMBL" id="FWZU01000003">
    <property type="protein sequence ID" value="SMF15572.1"/>
    <property type="molecule type" value="Genomic_DNA"/>
</dbReference>
<dbReference type="OrthoDB" id="9796457at2"/>
<dbReference type="InterPro" id="IPR001789">
    <property type="entry name" value="Sig_transdc_resp-reg_receiver"/>
</dbReference>
<accession>A0A1X7DI22</accession>
<evidence type="ECO:0000256" key="4">
    <source>
        <dbReference type="PROSITE-ProRule" id="PRU00169"/>
    </source>
</evidence>
<sequence>MCVSKIITVKNSDSFVMRRIIYYILFALSLVATFSAGILYNYNPAASLVCLIGVIIVLILIMYGVRRVMERHVSENREFYSAIINNSDVGLYRADLSGKCIYANDYFKNLVKTLPNLYKNDDQSIIVPLCEDSLKRKVFLKSLLGGGKIQESESCFSANDGKNLYLAETAKLVCDSGGKAVGIVGAVKNISDVKTIEKELALEKNYLTAVMDLFSEGVFIEDLEGTFLKVNRSFADYAGVNNPELCVGSNVHNYFTHRISSVILDNISTVAQTGEDSHFVLPMEDSHGRKLDLSVKHSLFRNHKGEPAAIIGSARESADAEANRIDDTRRSVNNSCDVSYSLNNLCHELRTPFVGIIGSIKALAKEELPERAKSYAAKALKSAERFKDALNYFLHDFSHEESSDKELPFFNSNIVFSKILDMYIPAVELENKKIEFFTENKIPKNISGNRREFLQAIFCLVGNGISVLQGTKLVAGIEVQNLTENDAEFHFFIRDISYEGIKPHSSQLSDVFIETVRKLGGEIYCNSEDGFTIGFKVITGFSSEKAGSVDSFSGVKKYVLLAEDDISSQFMMRKKLEKSGYAVRTATTGLEVLSCLKDSSYDLVLMDVQMPEMNGFEAIKTIRAEEKGDVKIPIVVMSAYDADIDTKQMSLLGINEFVSKPIRTEILEKIISKYLN</sequence>
<dbReference type="SUPFAM" id="SSF47384">
    <property type="entry name" value="Homodimeric domain of signal transducing histidine kinase"/>
    <property type="match status" value="1"/>
</dbReference>
<dbReference type="STRING" id="1519643.SAMN06295933_1911"/>
<dbReference type="Pfam" id="PF13188">
    <property type="entry name" value="PAS_8"/>
    <property type="match status" value="1"/>
</dbReference>
<dbReference type="InterPro" id="IPR050956">
    <property type="entry name" value="2C_system_His_kinase"/>
</dbReference>
<feature type="domain" description="Response regulatory" evidence="6">
    <location>
        <begin position="558"/>
        <end position="675"/>
    </location>
</feature>
<evidence type="ECO:0000256" key="1">
    <source>
        <dbReference type="ARBA" id="ARBA00000085"/>
    </source>
</evidence>
<evidence type="ECO:0000256" key="2">
    <source>
        <dbReference type="ARBA" id="ARBA00012438"/>
    </source>
</evidence>
<protein>
    <recommendedName>
        <fullName evidence="2">histidine kinase</fullName>
        <ecNumber evidence="2">2.7.13.3</ecNumber>
    </recommendedName>
</protein>
<dbReference type="SMART" id="SM00448">
    <property type="entry name" value="REC"/>
    <property type="match status" value="1"/>
</dbReference>
<keyword evidence="5" id="KW-0812">Transmembrane</keyword>
<evidence type="ECO:0000259" key="7">
    <source>
        <dbReference type="PROSITE" id="PS50112"/>
    </source>
</evidence>
<keyword evidence="3 4" id="KW-0597">Phosphoprotein</keyword>
<dbReference type="PANTHER" id="PTHR43719:SF28">
    <property type="entry name" value="PEROXIDE STRESS-ACTIVATED HISTIDINE KINASE MAK1-RELATED"/>
    <property type="match status" value="1"/>
</dbReference>
<dbReference type="EC" id="2.7.13.3" evidence="2"/>
<dbReference type="PROSITE" id="PS50113">
    <property type="entry name" value="PAC"/>
    <property type="match status" value="1"/>
</dbReference>
<dbReference type="NCBIfam" id="TIGR00229">
    <property type="entry name" value="sensory_box"/>
    <property type="match status" value="1"/>
</dbReference>
<dbReference type="GO" id="GO:0000155">
    <property type="term" value="F:phosphorelay sensor kinase activity"/>
    <property type="evidence" value="ECO:0007669"/>
    <property type="project" value="InterPro"/>
</dbReference>
<feature type="domain" description="PAS" evidence="7">
    <location>
        <begin position="203"/>
        <end position="245"/>
    </location>
</feature>
<dbReference type="CDD" id="cd00082">
    <property type="entry name" value="HisKA"/>
    <property type="match status" value="1"/>
</dbReference>
<proteinExistence type="predicted"/>
<feature type="domain" description="PAC" evidence="8">
    <location>
        <begin position="150"/>
        <end position="202"/>
    </location>
</feature>
<keyword evidence="9" id="KW-0808">Transferase</keyword>
<dbReference type="Gene3D" id="1.10.287.130">
    <property type="match status" value="1"/>
</dbReference>
<dbReference type="AlphaFoldDB" id="A0A1X7DI22"/>
<dbReference type="SMART" id="SM00388">
    <property type="entry name" value="HisKA"/>
    <property type="match status" value="1"/>
</dbReference>
<dbReference type="CDD" id="cd17546">
    <property type="entry name" value="REC_hyHK_CKI1_RcsC-like"/>
    <property type="match status" value="1"/>
</dbReference>
<evidence type="ECO:0000313" key="10">
    <source>
        <dbReference type="Proteomes" id="UP000192906"/>
    </source>
</evidence>
<dbReference type="InterPro" id="IPR003661">
    <property type="entry name" value="HisK_dim/P_dom"/>
</dbReference>
<evidence type="ECO:0000256" key="3">
    <source>
        <dbReference type="ARBA" id="ARBA00022553"/>
    </source>
</evidence>
<dbReference type="InterPro" id="IPR011006">
    <property type="entry name" value="CheY-like_superfamily"/>
</dbReference>
<feature type="transmembrane region" description="Helical" evidence="5">
    <location>
        <begin position="20"/>
        <end position="40"/>
    </location>
</feature>
<dbReference type="InterPro" id="IPR036097">
    <property type="entry name" value="HisK_dim/P_sf"/>
</dbReference>
<dbReference type="SMART" id="SM00091">
    <property type="entry name" value="PAS"/>
    <property type="match status" value="2"/>
</dbReference>
<dbReference type="InterPro" id="IPR013656">
    <property type="entry name" value="PAS_4"/>
</dbReference>
<feature type="modified residue" description="4-aspartylphosphate" evidence="4">
    <location>
        <position position="607"/>
    </location>
</feature>
<keyword evidence="10" id="KW-1185">Reference proteome</keyword>
<evidence type="ECO:0000259" key="6">
    <source>
        <dbReference type="PROSITE" id="PS50110"/>
    </source>
</evidence>
<dbReference type="Pfam" id="PF08448">
    <property type="entry name" value="PAS_4"/>
    <property type="match status" value="1"/>
</dbReference>
<dbReference type="InterPro" id="IPR035965">
    <property type="entry name" value="PAS-like_dom_sf"/>
</dbReference>
<feature type="transmembrane region" description="Helical" evidence="5">
    <location>
        <begin position="46"/>
        <end position="65"/>
    </location>
</feature>
<dbReference type="PROSITE" id="PS50110">
    <property type="entry name" value="RESPONSE_REGULATORY"/>
    <property type="match status" value="1"/>
</dbReference>
<evidence type="ECO:0000259" key="8">
    <source>
        <dbReference type="PROSITE" id="PS50113"/>
    </source>
</evidence>
<evidence type="ECO:0000313" key="9">
    <source>
        <dbReference type="EMBL" id="SMF15572.1"/>
    </source>
</evidence>
<dbReference type="Proteomes" id="UP000192906">
    <property type="component" value="Unassembled WGS sequence"/>
</dbReference>
<dbReference type="Gene3D" id="3.30.450.20">
    <property type="entry name" value="PAS domain"/>
    <property type="match status" value="2"/>
</dbReference>
<dbReference type="CDD" id="cd00130">
    <property type="entry name" value="PAS"/>
    <property type="match status" value="1"/>
</dbReference>
<keyword evidence="5" id="KW-0472">Membrane</keyword>
<dbReference type="InterPro" id="IPR000014">
    <property type="entry name" value="PAS"/>
</dbReference>
<keyword evidence="5" id="KW-1133">Transmembrane helix</keyword>
<organism evidence="9 10">
    <name type="scientific">Desulfovibrio gilichinskyi</name>
    <dbReference type="NCBI Taxonomy" id="1519643"/>
    <lineage>
        <taxon>Bacteria</taxon>
        <taxon>Pseudomonadati</taxon>
        <taxon>Thermodesulfobacteriota</taxon>
        <taxon>Desulfovibrionia</taxon>
        <taxon>Desulfovibrionales</taxon>
        <taxon>Desulfovibrionaceae</taxon>
        <taxon>Desulfovibrio</taxon>
    </lineage>
</organism>
<reference evidence="10" key="1">
    <citation type="submission" date="2017-04" db="EMBL/GenBank/DDBJ databases">
        <authorList>
            <person name="Varghese N."/>
            <person name="Submissions S."/>
        </authorList>
    </citation>
    <scope>NUCLEOTIDE SEQUENCE [LARGE SCALE GENOMIC DNA]</scope>
    <source>
        <strain evidence="10">K3S</strain>
    </source>
</reference>
<dbReference type="PROSITE" id="PS50112">
    <property type="entry name" value="PAS"/>
    <property type="match status" value="1"/>
</dbReference>
<dbReference type="Gene3D" id="3.40.50.2300">
    <property type="match status" value="1"/>
</dbReference>
<dbReference type="Pfam" id="PF00072">
    <property type="entry name" value="Response_reg"/>
    <property type="match status" value="1"/>
</dbReference>
<keyword evidence="9" id="KW-0418">Kinase</keyword>
<dbReference type="SUPFAM" id="SSF55785">
    <property type="entry name" value="PYP-like sensor domain (PAS domain)"/>
    <property type="match status" value="2"/>
</dbReference>
<dbReference type="Pfam" id="PF00512">
    <property type="entry name" value="HisKA"/>
    <property type="match status" value="1"/>
</dbReference>